<dbReference type="SUPFAM" id="SSF56784">
    <property type="entry name" value="HAD-like"/>
    <property type="match status" value="1"/>
</dbReference>
<dbReference type="InterPro" id="IPR036412">
    <property type="entry name" value="HAD-like_sf"/>
</dbReference>
<dbReference type="Proteomes" id="UP000189177">
    <property type="component" value="Unassembled WGS sequence"/>
</dbReference>
<evidence type="ECO:0000256" key="5">
    <source>
        <dbReference type="ARBA" id="ARBA00022490"/>
    </source>
</evidence>
<evidence type="ECO:0000256" key="6">
    <source>
        <dbReference type="ARBA" id="ARBA00022723"/>
    </source>
</evidence>
<sequence>MFLQPPSGLNGIRAVLLDLSGVLYVGDRAIPGVAEALRRLQTAGYPLRYVTNTTRHSRARIVRELSSIGFTIPPEHLATAPAAIHTRLQAEGRRPLLLLNPDLAPEFEDMATDDPDVVVLGDMGEAFDYAHLNRAFRTLMQGAPLWVMGVNRYFREADGLSLDLGPFVRALEFAADVTAENFGKPDPRLFHTAVADLDLSPEEVLVVGDDVTSDVEGALDAGMAACLVQTGKYQPGDENLCGHPGAGLAGDLADVVDGLLDPACHPERERP</sequence>
<dbReference type="NCBIfam" id="TIGR01549">
    <property type="entry name" value="HAD-SF-IA-v1"/>
    <property type="match status" value="1"/>
</dbReference>
<evidence type="ECO:0000256" key="8">
    <source>
        <dbReference type="ARBA" id="ARBA00022842"/>
    </source>
</evidence>
<dbReference type="EC" id="3.6.1.1" evidence="4"/>
<dbReference type="InterPro" id="IPR006355">
    <property type="entry name" value="LHPP/HDHD2"/>
</dbReference>
<keyword evidence="7 13" id="KW-0378">Hydrolase</keyword>
<comment type="function">
    <text evidence="9">Phosphatase that hydrolyzes imidodiphosphate, 3-phosphohistidine and 6-phospholysine. Has broad substrate specificity and can also hydrolyze inorganic diphosphate, but with lower efficiency.</text>
</comment>
<evidence type="ECO:0000313" key="14">
    <source>
        <dbReference type="Proteomes" id="UP000189177"/>
    </source>
</evidence>
<dbReference type="AlphaFoldDB" id="A0A1V3A261"/>
<dbReference type="PANTHER" id="PTHR19288">
    <property type="entry name" value="4-NITROPHENYLPHOSPHATASE-RELATED"/>
    <property type="match status" value="1"/>
</dbReference>
<evidence type="ECO:0000256" key="11">
    <source>
        <dbReference type="ARBA" id="ARBA00047820"/>
    </source>
</evidence>
<comment type="subcellular location">
    <subcellularLocation>
        <location evidence="2">Cytoplasm</location>
    </subcellularLocation>
</comment>
<evidence type="ECO:0000256" key="1">
    <source>
        <dbReference type="ARBA" id="ARBA00001946"/>
    </source>
</evidence>
<evidence type="ECO:0000256" key="4">
    <source>
        <dbReference type="ARBA" id="ARBA00012146"/>
    </source>
</evidence>
<dbReference type="OrthoDB" id="148966at2"/>
<name>A0A1V3A261_9GAMM</name>
<evidence type="ECO:0000259" key="12">
    <source>
        <dbReference type="PROSITE" id="PS50801"/>
    </source>
</evidence>
<dbReference type="GO" id="GO:0016791">
    <property type="term" value="F:phosphatase activity"/>
    <property type="evidence" value="ECO:0007669"/>
    <property type="project" value="InterPro"/>
</dbReference>
<keyword evidence="6" id="KW-0479">Metal-binding</keyword>
<dbReference type="InterPro" id="IPR002645">
    <property type="entry name" value="STAS_dom"/>
</dbReference>
<comment type="cofactor">
    <cofactor evidence="1">
        <name>Mg(2+)</name>
        <dbReference type="ChEBI" id="CHEBI:18420"/>
    </cofactor>
</comment>
<dbReference type="Gene3D" id="3.40.50.1000">
    <property type="entry name" value="HAD superfamily/HAD-like"/>
    <property type="match status" value="2"/>
</dbReference>
<dbReference type="NCBIfam" id="TIGR01458">
    <property type="entry name" value="HAD-SF-IIA-hyp3"/>
    <property type="match status" value="1"/>
</dbReference>
<reference evidence="13 14" key="1">
    <citation type="submission" date="2017-02" db="EMBL/GenBank/DDBJ databases">
        <title>Genomic diversity within the haloalkaliphilic genus Thioalkalivibrio.</title>
        <authorList>
            <person name="Ahn A.-C."/>
            <person name="Meier-Kolthoff J."/>
            <person name="Overmars L."/>
            <person name="Richter M."/>
            <person name="Woyke T."/>
            <person name="Sorokin D.Y."/>
            <person name="Muyzer G."/>
        </authorList>
    </citation>
    <scope>NUCLEOTIDE SEQUENCE [LARGE SCALE GENOMIC DNA]</scope>
    <source>
        <strain evidence="13 14">HL17</strain>
    </source>
</reference>
<protein>
    <recommendedName>
        <fullName evidence="10">Phospholysine phosphohistidine inorganic pyrophosphate phosphatase</fullName>
        <ecNumber evidence="4">3.6.1.1</ecNumber>
    </recommendedName>
</protein>
<dbReference type="NCBIfam" id="TIGR01509">
    <property type="entry name" value="HAD-SF-IA-v3"/>
    <property type="match status" value="1"/>
</dbReference>
<dbReference type="Pfam" id="PF13242">
    <property type="entry name" value="Hydrolase_like"/>
    <property type="match status" value="1"/>
</dbReference>
<dbReference type="InterPro" id="IPR006439">
    <property type="entry name" value="HAD-SF_hydro_IA"/>
</dbReference>
<dbReference type="GO" id="GO:0004427">
    <property type="term" value="F:inorganic diphosphate phosphatase activity"/>
    <property type="evidence" value="ECO:0007669"/>
    <property type="project" value="UniProtKB-EC"/>
</dbReference>
<evidence type="ECO:0000256" key="9">
    <source>
        <dbReference type="ARBA" id="ARBA00037258"/>
    </source>
</evidence>
<keyword evidence="14" id="KW-1185">Reference proteome</keyword>
<dbReference type="Pfam" id="PF13344">
    <property type="entry name" value="Hydrolase_6"/>
    <property type="match status" value="1"/>
</dbReference>
<keyword evidence="5" id="KW-0963">Cytoplasm</keyword>
<keyword evidence="8" id="KW-0460">Magnesium</keyword>
<proteinExistence type="inferred from homology"/>
<organism evidence="13 14">
    <name type="scientific">Thioalkalivibrio halophilus</name>
    <dbReference type="NCBI Taxonomy" id="252474"/>
    <lineage>
        <taxon>Bacteria</taxon>
        <taxon>Pseudomonadati</taxon>
        <taxon>Pseudomonadota</taxon>
        <taxon>Gammaproteobacteria</taxon>
        <taxon>Chromatiales</taxon>
        <taxon>Ectothiorhodospiraceae</taxon>
        <taxon>Thioalkalivibrio</taxon>
    </lineage>
</organism>
<dbReference type="EMBL" id="MUZR01000002">
    <property type="protein sequence ID" value="OOC11467.1"/>
    <property type="molecule type" value="Genomic_DNA"/>
</dbReference>
<gene>
    <name evidence="13" type="ORF">B1A74_00430</name>
</gene>
<dbReference type="PANTHER" id="PTHR19288:SF44">
    <property type="entry name" value="PHOSPHOLYSINE PHOSPHOHISTIDINE INORGANIC PYROPHOSPHATE PHOSPHATASE"/>
    <property type="match status" value="1"/>
</dbReference>
<feature type="domain" description="STAS" evidence="12">
    <location>
        <begin position="1"/>
        <end position="70"/>
    </location>
</feature>
<dbReference type="PROSITE" id="PS50801">
    <property type="entry name" value="STAS"/>
    <property type="match status" value="1"/>
</dbReference>
<comment type="caution">
    <text evidence="13">The sequence shown here is derived from an EMBL/GenBank/DDBJ whole genome shotgun (WGS) entry which is preliminary data.</text>
</comment>
<dbReference type="STRING" id="252474.B1A74_00430"/>
<dbReference type="GO" id="GO:0005829">
    <property type="term" value="C:cytosol"/>
    <property type="evidence" value="ECO:0007669"/>
    <property type="project" value="TreeGrafter"/>
</dbReference>
<dbReference type="RefSeq" id="WP_077243450.1">
    <property type="nucleotide sequence ID" value="NZ_MUZR01000002.1"/>
</dbReference>
<dbReference type="GO" id="GO:0046872">
    <property type="term" value="F:metal ion binding"/>
    <property type="evidence" value="ECO:0007669"/>
    <property type="project" value="UniProtKB-KW"/>
</dbReference>
<dbReference type="InterPro" id="IPR023214">
    <property type="entry name" value="HAD_sf"/>
</dbReference>
<comment type="similarity">
    <text evidence="3">Belongs to the HAD-like hydrolase superfamily.</text>
</comment>
<evidence type="ECO:0000313" key="13">
    <source>
        <dbReference type="EMBL" id="OOC11467.1"/>
    </source>
</evidence>
<dbReference type="InterPro" id="IPR006357">
    <property type="entry name" value="HAD-SF_hydro_IIA"/>
</dbReference>
<evidence type="ECO:0000256" key="7">
    <source>
        <dbReference type="ARBA" id="ARBA00022801"/>
    </source>
</evidence>
<evidence type="ECO:0000256" key="3">
    <source>
        <dbReference type="ARBA" id="ARBA00007958"/>
    </source>
</evidence>
<comment type="catalytic activity">
    <reaction evidence="11">
        <text>diphosphate + H2O = 2 phosphate + H(+)</text>
        <dbReference type="Rhea" id="RHEA:24576"/>
        <dbReference type="ChEBI" id="CHEBI:15377"/>
        <dbReference type="ChEBI" id="CHEBI:15378"/>
        <dbReference type="ChEBI" id="CHEBI:33019"/>
        <dbReference type="ChEBI" id="CHEBI:43474"/>
        <dbReference type="EC" id="3.6.1.1"/>
    </reaction>
</comment>
<accession>A0A1V3A261</accession>
<evidence type="ECO:0000256" key="2">
    <source>
        <dbReference type="ARBA" id="ARBA00004496"/>
    </source>
</evidence>
<evidence type="ECO:0000256" key="10">
    <source>
        <dbReference type="ARBA" id="ARBA00039357"/>
    </source>
</evidence>